<dbReference type="Proteomes" id="UP000887565">
    <property type="component" value="Unplaced"/>
</dbReference>
<feature type="region of interest" description="Disordered" evidence="1">
    <location>
        <begin position="1"/>
        <end position="21"/>
    </location>
</feature>
<keyword evidence="2" id="KW-1185">Reference proteome</keyword>
<evidence type="ECO:0000313" key="3">
    <source>
        <dbReference type="WBParaSite" id="nRc.2.0.1.t23482-RA"/>
    </source>
</evidence>
<evidence type="ECO:0000256" key="1">
    <source>
        <dbReference type="SAM" id="MobiDB-lite"/>
    </source>
</evidence>
<accession>A0A915JBE9</accession>
<dbReference type="WBParaSite" id="nRc.2.0.1.t23482-RA">
    <property type="protein sequence ID" value="nRc.2.0.1.t23482-RA"/>
    <property type="gene ID" value="nRc.2.0.1.g23482"/>
</dbReference>
<name>A0A915JBE9_ROMCU</name>
<protein>
    <submittedName>
        <fullName evidence="3">Uncharacterized protein</fullName>
    </submittedName>
</protein>
<proteinExistence type="predicted"/>
<organism evidence="2 3">
    <name type="scientific">Romanomermis culicivorax</name>
    <name type="common">Nematode worm</name>
    <dbReference type="NCBI Taxonomy" id="13658"/>
    <lineage>
        <taxon>Eukaryota</taxon>
        <taxon>Metazoa</taxon>
        <taxon>Ecdysozoa</taxon>
        <taxon>Nematoda</taxon>
        <taxon>Enoplea</taxon>
        <taxon>Dorylaimia</taxon>
        <taxon>Mermithida</taxon>
        <taxon>Mermithoidea</taxon>
        <taxon>Mermithidae</taxon>
        <taxon>Romanomermis</taxon>
    </lineage>
</organism>
<dbReference type="AlphaFoldDB" id="A0A915JBE9"/>
<evidence type="ECO:0000313" key="2">
    <source>
        <dbReference type="Proteomes" id="UP000887565"/>
    </source>
</evidence>
<reference evidence="3" key="1">
    <citation type="submission" date="2022-11" db="UniProtKB">
        <authorList>
            <consortium name="WormBaseParasite"/>
        </authorList>
    </citation>
    <scope>IDENTIFICATION</scope>
</reference>
<sequence length="21" mass="2280">MAPYGRHRALDASGHVANCRP</sequence>